<protein>
    <submittedName>
        <fullName evidence="1">DUF4156 domain-containing protein</fullName>
    </submittedName>
</protein>
<name>A0ABT0KRQ6_9GAMM</name>
<evidence type="ECO:0000313" key="2">
    <source>
        <dbReference type="Proteomes" id="UP001202134"/>
    </source>
</evidence>
<dbReference type="PROSITE" id="PS51257">
    <property type="entry name" value="PROKAR_LIPOPROTEIN"/>
    <property type="match status" value="1"/>
</dbReference>
<accession>A0ABT0KRQ6</accession>
<dbReference type="Pfam" id="PF13698">
    <property type="entry name" value="DUF4156"/>
    <property type="match status" value="1"/>
</dbReference>
<dbReference type="RefSeq" id="WP_248956182.1">
    <property type="nucleotide sequence ID" value="NZ_JAKIKU010000007.1"/>
</dbReference>
<proteinExistence type="predicted"/>
<comment type="caution">
    <text evidence="1">The sequence shown here is derived from an EMBL/GenBank/DDBJ whole genome shotgun (WGS) entry which is preliminary data.</text>
</comment>
<organism evidence="1 2">
    <name type="scientific">Shewanella electrodiphila</name>
    <dbReference type="NCBI Taxonomy" id="934143"/>
    <lineage>
        <taxon>Bacteria</taxon>
        <taxon>Pseudomonadati</taxon>
        <taxon>Pseudomonadota</taxon>
        <taxon>Gammaproteobacteria</taxon>
        <taxon>Alteromonadales</taxon>
        <taxon>Shewanellaceae</taxon>
        <taxon>Shewanella</taxon>
    </lineage>
</organism>
<dbReference type="EMBL" id="JAKIKU010000007">
    <property type="protein sequence ID" value="MCL1046536.1"/>
    <property type="molecule type" value="Genomic_DNA"/>
</dbReference>
<keyword evidence="2" id="KW-1185">Reference proteome</keyword>
<sequence length="111" mass="12240">MNTLKVLLISLSILSLTGCITTPEMNSEHVAVLWSEQGDMDICELKGTLIGSQGHWYDYLFITNKDLTQGAINQLRNDALTLGANTVFLYKPKVFTTSVTLLANAYVCPLD</sequence>
<gene>
    <name evidence="1" type="ORF">L2737_14575</name>
</gene>
<evidence type="ECO:0000313" key="1">
    <source>
        <dbReference type="EMBL" id="MCL1046536.1"/>
    </source>
</evidence>
<dbReference type="Proteomes" id="UP001202134">
    <property type="component" value="Unassembled WGS sequence"/>
</dbReference>
<reference evidence="1 2" key="1">
    <citation type="submission" date="2022-01" db="EMBL/GenBank/DDBJ databases">
        <title>Whole genome-based taxonomy of the Shewanellaceae.</title>
        <authorList>
            <person name="Martin-Rodriguez A.J."/>
        </authorList>
    </citation>
    <scope>NUCLEOTIDE SEQUENCE [LARGE SCALE GENOMIC DNA]</scope>
    <source>
        <strain evidence="1 2">DSM 24955</strain>
    </source>
</reference>
<dbReference type="InterPro" id="IPR025294">
    <property type="entry name" value="DUF4156"/>
</dbReference>